<name>A0ABQ2S1K9_9DEIO</name>
<evidence type="ECO:0000313" key="2">
    <source>
        <dbReference type="EMBL" id="GGR76883.1"/>
    </source>
</evidence>
<reference evidence="3" key="1">
    <citation type="journal article" date="2019" name="Int. J. Syst. Evol. Microbiol.">
        <title>The Global Catalogue of Microorganisms (GCM) 10K type strain sequencing project: providing services to taxonomists for standard genome sequencing and annotation.</title>
        <authorList>
            <consortium name="The Broad Institute Genomics Platform"/>
            <consortium name="The Broad Institute Genome Sequencing Center for Infectious Disease"/>
            <person name="Wu L."/>
            <person name="Ma J."/>
        </authorList>
    </citation>
    <scope>NUCLEOTIDE SEQUENCE [LARGE SCALE GENOMIC DNA]</scope>
    <source>
        <strain evidence="3">JCM 31404</strain>
    </source>
</reference>
<protein>
    <recommendedName>
        <fullName evidence="4">SAP domain-containing protein</fullName>
    </recommendedName>
</protein>
<feature type="region of interest" description="Disordered" evidence="1">
    <location>
        <begin position="127"/>
        <end position="174"/>
    </location>
</feature>
<evidence type="ECO:0008006" key="4">
    <source>
        <dbReference type="Google" id="ProtNLM"/>
    </source>
</evidence>
<evidence type="ECO:0000256" key="1">
    <source>
        <dbReference type="SAM" id="MobiDB-lite"/>
    </source>
</evidence>
<sequence>MKLVSHKPAHAHALTTMPVLYVNGIEFRTGIDGKPTATVTERELNLFAHNEGFSVYHDDGTYSGPTGKVKRMGNVDQATARLSAAADQAKAHTIIEEMLSNGTLTREALSALMDKAPIVTATAAAPAPVSTLTASTTATDAGTVTVTPPTEEPTQPTGSQGSDAPTGDQIDMSDPASLAQLPRAELFGLARSFGIKSNGKNTELAEAIAAAFRETPEYLNAQSNGQ</sequence>
<keyword evidence="3" id="KW-1185">Reference proteome</keyword>
<gene>
    <name evidence="2" type="ORF">GCM10008959_41780</name>
</gene>
<comment type="caution">
    <text evidence="2">The sequence shown here is derived from an EMBL/GenBank/DDBJ whole genome shotgun (WGS) entry which is preliminary data.</text>
</comment>
<dbReference type="EMBL" id="BMQM01000085">
    <property type="protein sequence ID" value="GGR76883.1"/>
    <property type="molecule type" value="Genomic_DNA"/>
</dbReference>
<dbReference type="RefSeq" id="WP_189066932.1">
    <property type="nucleotide sequence ID" value="NZ_BMQM01000085.1"/>
</dbReference>
<organism evidence="2 3">
    <name type="scientific">Deinococcus seoulensis</name>
    <dbReference type="NCBI Taxonomy" id="1837379"/>
    <lineage>
        <taxon>Bacteria</taxon>
        <taxon>Thermotogati</taxon>
        <taxon>Deinococcota</taxon>
        <taxon>Deinococci</taxon>
        <taxon>Deinococcales</taxon>
        <taxon>Deinococcaceae</taxon>
        <taxon>Deinococcus</taxon>
    </lineage>
</organism>
<evidence type="ECO:0000313" key="3">
    <source>
        <dbReference type="Proteomes" id="UP000634308"/>
    </source>
</evidence>
<dbReference type="Proteomes" id="UP000634308">
    <property type="component" value="Unassembled WGS sequence"/>
</dbReference>
<accession>A0ABQ2S1K9</accession>
<feature type="compositionally biased region" description="Low complexity" evidence="1">
    <location>
        <begin position="127"/>
        <end position="157"/>
    </location>
</feature>
<proteinExistence type="predicted"/>